<dbReference type="Proteomes" id="UP000237438">
    <property type="component" value="Unassembled WGS sequence"/>
</dbReference>
<dbReference type="PANTHER" id="PTHR34105:SF1">
    <property type="entry name" value="PROLINE-, GLUTAMIC ACID- AND LEUCINE-RICH PROTEIN 1"/>
    <property type="match status" value="1"/>
</dbReference>
<dbReference type="PANTHER" id="PTHR34105">
    <property type="entry name" value="PROLINE-, GLUTAMIC ACID- AND LEUCINE-RICH PROTEIN 1"/>
    <property type="match status" value="1"/>
</dbReference>
<keyword evidence="4" id="KW-0539">Nucleus</keyword>
<evidence type="ECO:0000256" key="4">
    <source>
        <dbReference type="ARBA" id="ARBA00023242"/>
    </source>
</evidence>
<dbReference type="InterPro" id="IPR012583">
    <property type="entry name" value="RIX1_N"/>
</dbReference>
<accession>A0A2S4PSD8</accession>
<dbReference type="InterPro" id="IPR016024">
    <property type="entry name" value="ARM-type_fold"/>
</dbReference>
<reference evidence="7 8" key="1">
    <citation type="submission" date="2017-10" db="EMBL/GenBank/DDBJ databases">
        <title>Development of genomic resources for the powdery mildew, Erysiphe pulchra.</title>
        <authorList>
            <person name="Wadl P.A."/>
            <person name="Mack B.M."/>
            <person name="Moore G."/>
            <person name="Beltz S.B."/>
        </authorList>
    </citation>
    <scope>NUCLEOTIDE SEQUENCE [LARGE SCALE GENOMIC DNA]</scope>
    <source>
        <strain evidence="7">Cflorida</strain>
    </source>
</reference>
<feature type="region of interest" description="Disordered" evidence="5">
    <location>
        <begin position="690"/>
        <end position="729"/>
    </location>
</feature>
<comment type="similarity">
    <text evidence="2">Belongs to the RIX1/PELP1 family.</text>
</comment>
<dbReference type="SUPFAM" id="SSF48371">
    <property type="entry name" value="ARM repeat"/>
    <property type="match status" value="1"/>
</dbReference>
<evidence type="ECO:0000256" key="3">
    <source>
        <dbReference type="ARBA" id="ARBA00021502"/>
    </source>
</evidence>
<name>A0A2S4PSD8_9PEZI</name>
<dbReference type="Pfam" id="PF08167">
    <property type="entry name" value="RIX1"/>
    <property type="match status" value="1"/>
</dbReference>
<feature type="compositionally biased region" description="Acidic residues" evidence="5">
    <location>
        <begin position="704"/>
        <end position="713"/>
    </location>
</feature>
<dbReference type="AlphaFoldDB" id="A0A2S4PSD8"/>
<gene>
    <name evidence="7" type="ORF">EPUL_003269</name>
</gene>
<keyword evidence="8" id="KW-1185">Reference proteome</keyword>
<comment type="caution">
    <text evidence="7">The sequence shown here is derived from an EMBL/GenBank/DDBJ whole genome shotgun (WGS) entry which is preliminary data.</text>
</comment>
<evidence type="ECO:0000256" key="2">
    <source>
        <dbReference type="ARBA" id="ARBA00010511"/>
    </source>
</evidence>
<evidence type="ECO:0000256" key="5">
    <source>
        <dbReference type="SAM" id="MobiDB-lite"/>
    </source>
</evidence>
<organism evidence="7 8">
    <name type="scientific">Erysiphe pulchra</name>
    <dbReference type="NCBI Taxonomy" id="225359"/>
    <lineage>
        <taxon>Eukaryota</taxon>
        <taxon>Fungi</taxon>
        <taxon>Dikarya</taxon>
        <taxon>Ascomycota</taxon>
        <taxon>Pezizomycotina</taxon>
        <taxon>Leotiomycetes</taxon>
        <taxon>Erysiphales</taxon>
        <taxon>Erysiphaceae</taxon>
        <taxon>Erysiphe</taxon>
    </lineage>
</organism>
<comment type="subcellular location">
    <subcellularLocation>
        <location evidence="1">Nucleus</location>
    </subcellularLocation>
</comment>
<proteinExistence type="inferred from homology"/>
<feature type="domain" description="Pre-rRNA-processing protein RIX1 N-terminal" evidence="6">
    <location>
        <begin position="7"/>
        <end position="208"/>
    </location>
</feature>
<dbReference type="STRING" id="225359.A0A2S4PSD8"/>
<dbReference type="EMBL" id="PEDP01000785">
    <property type="protein sequence ID" value="POS84958.1"/>
    <property type="molecule type" value="Genomic_DNA"/>
</dbReference>
<evidence type="ECO:0000256" key="1">
    <source>
        <dbReference type="ARBA" id="ARBA00004123"/>
    </source>
</evidence>
<dbReference type="OrthoDB" id="20900at2759"/>
<dbReference type="GO" id="GO:0006364">
    <property type="term" value="P:rRNA processing"/>
    <property type="evidence" value="ECO:0007669"/>
    <property type="project" value="TreeGrafter"/>
</dbReference>
<evidence type="ECO:0000313" key="8">
    <source>
        <dbReference type="Proteomes" id="UP000237438"/>
    </source>
</evidence>
<sequence length="729" mass="80888">MSLPPELRVLCDQLSSVPIVELPCLLPNLSQNILYCKELISNSPLQSDASGASVLVHKLKTRITTLLNGKQSEGRFVATVLIKAFIDVGGWEAVKSSGPWARGLLAILGKPDHTVSKELCVITLTKLYILIQNYPSLVREIATPTLPAYVTACLNLLSPISSKKISNIPSTLFKTIFNSFCTLIPRYASIFRPFSSQIRLLIGPFLAPLASEVPYIPQSLKESARHLFICLHETAPKNSCSEEWHKAVTDLVHNIHVTSDQVFRCIVEDWESSVGYVTEPVDINKEVQGGRDSGYLTPWNGIEAGTDKLISLLEFLAMYFLVGTSGPVTVPIGIIKDMIDRILSVLPTGESPGEGNSIQMNLGVGRDEKDALWCRIPYIHIAVLRLWLVISDRMKENFVSLAQVCFDQLVWVFPYGKLNSEFRLTTFELMSRILLISGKGLDKAQINKASSIIKSCCDELYSDQKSQESQDGSGNKVISKLNENKNLITDLFKQQASNLNSSSQVNESEVFLAAFRLLPLFLSHISQDNFNLPTRSMIDRTAILSKNKEAMLASVLHPIVGNRDREIPTILPYLTQAFASDTVVEILLRPRMPQVSVAEAKSYHEDLQKDVSMIEEKMDYEHETSHLQCSMADAEVSTRPPVAESVLDILPSALGQATTTLASERENNHHVASSSFSTIKTLPGEFKMKDPVISSSKYEKDLEISPEENTSDDESVHLTMQLDTDSESE</sequence>
<protein>
    <recommendedName>
        <fullName evidence="3">Pre-rRNA-processing protein RIX1</fullName>
    </recommendedName>
</protein>
<evidence type="ECO:0000259" key="6">
    <source>
        <dbReference type="Pfam" id="PF08167"/>
    </source>
</evidence>
<evidence type="ECO:0000313" key="7">
    <source>
        <dbReference type="EMBL" id="POS84958.1"/>
    </source>
</evidence>
<dbReference type="GO" id="GO:0005634">
    <property type="term" value="C:nucleus"/>
    <property type="evidence" value="ECO:0007669"/>
    <property type="project" value="UniProtKB-SubCell"/>
</dbReference>